<dbReference type="HOGENOM" id="CLU_044590_1_0_1"/>
<evidence type="ECO:0000313" key="3">
    <source>
        <dbReference type="EMBL" id="KIV94054.1"/>
    </source>
</evidence>
<dbReference type="STRING" id="212818.A0A0D1ZJG4"/>
<organism evidence="3 4">
    <name type="scientific">Exophiala mesophila</name>
    <name type="common">Black yeast-like fungus</name>
    <dbReference type="NCBI Taxonomy" id="212818"/>
    <lineage>
        <taxon>Eukaryota</taxon>
        <taxon>Fungi</taxon>
        <taxon>Dikarya</taxon>
        <taxon>Ascomycota</taxon>
        <taxon>Pezizomycotina</taxon>
        <taxon>Eurotiomycetes</taxon>
        <taxon>Chaetothyriomycetidae</taxon>
        <taxon>Chaetothyriales</taxon>
        <taxon>Herpotrichiellaceae</taxon>
        <taxon>Exophiala</taxon>
    </lineage>
</organism>
<dbReference type="Proteomes" id="UP000054302">
    <property type="component" value="Unassembled WGS sequence"/>
</dbReference>
<accession>A0A0D1ZJG4</accession>
<protein>
    <recommendedName>
        <fullName evidence="2">Amidohydrolase-related domain-containing protein</fullName>
    </recommendedName>
</protein>
<dbReference type="PANTHER" id="PTHR43569:SF2">
    <property type="entry name" value="AMIDOHYDROLASE-RELATED DOMAIN-CONTAINING PROTEIN"/>
    <property type="match status" value="1"/>
</dbReference>
<dbReference type="EMBL" id="KN847522">
    <property type="protein sequence ID" value="KIV94054.1"/>
    <property type="molecule type" value="Genomic_DNA"/>
</dbReference>
<dbReference type="GeneID" id="27323056"/>
<dbReference type="InterPro" id="IPR032466">
    <property type="entry name" value="Metal_Hydrolase"/>
</dbReference>
<dbReference type="Gene3D" id="3.20.20.140">
    <property type="entry name" value="Metal-dependent hydrolases"/>
    <property type="match status" value="1"/>
</dbReference>
<proteinExistence type="inferred from homology"/>
<evidence type="ECO:0000259" key="2">
    <source>
        <dbReference type="Pfam" id="PF04909"/>
    </source>
</evidence>
<dbReference type="SUPFAM" id="SSF51556">
    <property type="entry name" value="Metallo-dependent hydrolases"/>
    <property type="match status" value="1"/>
</dbReference>
<feature type="domain" description="Amidohydrolase-related" evidence="2">
    <location>
        <begin position="146"/>
        <end position="354"/>
    </location>
</feature>
<dbReference type="OMA" id="IAWRTAM"/>
<dbReference type="PANTHER" id="PTHR43569">
    <property type="entry name" value="AMIDOHYDROLASE"/>
    <property type="match status" value="1"/>
</dbReference>
<sequence length="357" mass="40197">MGSQRCDSGAFPIIDSHIHLYAKTHIPSLAWATDLAEDFPLNRQNSVDEYKAAAGEQANLVGFVFLETDRKSGLESTEWQAPYDEVDFLIRIAKGTPIGGEGHSTEDSKLVLGVVPWAPIPAGLTLLKQYVEELESKFAEAGIPKRLSGFRYLLQDKKPGVMLQPEFVDGLRYMGEKGLSFDLGVDSHRGGMHQLVEAVELLQRLQDFGSHVRVILDHFCKPNMALTATDIQNAHPQYVEWKRHVEQLAKYPFAYMKLSGWMTELPPQDENNPLDIEEMLTQTKPWADVIFDAFTPSRILFGSDWPVVNLGGMGIQKSWQYWHDLVEGMLDSRDLDTKSRAQIWSGTAIKAYNLAMD</sequence>
<dbReference type="OrthoDB" id="2135488at2759"/>
<evidence type="ECO:0000256" key="1">
    <source>
        <dbReference type="ARBA" id="ARBA00038310"/>
    </source>
</evidence>
<name>A0A0D1ZJG4_EXOME</name>
<reference evidence="3 4" key="1">
    <citation type="submission" date="2015-01" db="EMBL/GenBank/DDBJ databases">
        <title>The Genome Sequence of Exophiala mesophila CBS40295.</title>
        <authorList>
            <consortium name="The Broad Institute Genomics Platform"/>
            <person name="Cuomo C."/>
            <person name="de Hoog S."/>
            <person name="Gorbushina A."/>
            <person name="Stielow B."/>
            <person name="Teixiera M."/>
            <person name="Abouelleil A."/>
            <person name="Chapman S.B."/>
            <person name="Priest M."/>
            <person name="Young S.K."/>
            <person name="Wortman J."/>
            <person name="Nusbaum C."/>
            <person name="Birren B."/>
        </authorList>
    </citation>
    <scope>NUCLEOTIDE SEQUENCE [LARGE SCALE GENOMIC DNA]</scope>
    <source>
        <strain evidence="3 4">CBS 40295</strain>
    </source>
</reference>
<evidence type="ECO:0000313" key="4">
    <source>
        <dbReference type="Proteomes" id="UP000054302"/>
    </source>
</evidence>
<dbReference type="Pfam" id="PF04909">
    <property type="entry name" value="Amidohydro_2"/>
    <property type="match status" value="1"/>
</dbReference>
<dbReference type="GO" id="GO:0016787">
    <property type="term" value="F:hydrolase activity"/>
    <property type="evidence" value="ECO:0007669"/>
    <property type="project" value="InterPro"/>
</dbReference>
<gene>
    <name evidence="3" type="ORF">PV10_05211</name>
</gene>
<keyword evidence="4" id="KW-1185">Reference proteome</keyword>
<dbReference type="InterPro" id="IPR052350">
    <property type="entry name" value="Metallo-dep_Lactonases"/>
</dbReference>
<dbReference type="VEuPathDB" id="FungiDB:PV10_05211"/>
<dbReference type="RefSeq" id="XP_016225628.1">
    <property type="nucleotide sequence ID" value="XM_016369840.1"/>
</dbReference>
<dbReference type="AlphaFoldDB" id="A0A0D1ZJG4"/>
<comment type="similarity">
    <text evidence="1">Belongs to the metallo-dependent hydrolases superfamily.</text>
</comment>
<dbReference type="InterPro" id="IPR006680">
    <property type="entry name" value="Amidohydro-rel"/>
</dbReference>